<dbReference type="Pfam" id="PF24649">
    <property type="entry name" value="DUF7642"/>
    <property type="match status" value="1"/>
</dbReference>
<comment type="caution">
    <text evidence="3">The sequence shown here is derived from an EMBL/GenBank/DDBJ whole genome shotgun (WGS) entry which is preliminary data.</text>
</comment>
<organism evidence="3 4">
    <name type="scientific">Acer negundo</name>
    <name type="common">Box elder</name>
    <dbReference type="NCBI Taxonomy" id="4023"/>
    <lineage>
        <taxon>Eukaryota</taxon>
        <taxon>Viridiplantae</taxon>
        <taxon>Streptophyta</taxon>
        <taxon>Embryophyta</taxon>
        <taxon>Tracheophyta</taxon>
        <taxon>Spermatophyta</taxon>
        <taxon>Magnoliopsida</taxon>
        <taxon>eudicotyledons</taxon>
        <taxon>Gunneridae</taxon>
        <taxon>Pentapetalae</taxon>
        <taxon>rosids</taxon>
        <taxon>malvids</taxon>
        <taxon>Sapindales</taxon>
        <taxon>Sapindaceae</taxon>
        <taxon>Hippocastanoideae</taxon>
        <taxon>Acereae</taxon>
        <taxon>Acer</taxon>
    </lineage>
</organism>
<evidence type="ECO:0000313" key="3">
    <source>
        <dbReference type="EMBL" id="KAI9181985.1"/>
    </source>
</evidence>
<keyword evidence="4" id="KW-1185">Reference proteome</keyword>
<dbReference type="InterPro" id="IPR056059">
    <property type="entry name" value="DUF7642"/>
</dbReference>
<dbReference type="EMBL" id="JAJSOW010000101">
    <property type="protein sequence ID" value="KAI9181985.1"/>
    <property type="molecule type" value="Genomic_DNA"/>
</dbReference>
<reference evidence="3" key="1">
    <citation type="journal article" date="2022" name="Plant J.">
        <title>Strategies of tolerance reflected in two North American maple genomes.</title>
        <authorList>
            <person name="McEvoy S.L."/>
            <person name="Sezen U.U."/>
            <person name="Trouern-Trend A."/>
            <person name="McMahon S.M."/>
            <person name="Schaberg P.G."/>
            <person name="Yang J."/>
            <person name="Wegrzyn J.L."/>
            <person name="Swenson N.G."/>
        </authorList>
    </citation>
    <scope>NUCLEOTIDE SEQUENCE</scope>
    <source>
        <strain evidence="3">91603</strain>
    </source>
</reference>
<protein>
    <recommendedName>
        <fullName evidence="2">DUF7642 domain-containing protein</fullName>
    </recommendedName>
</protein>
<feature type="region of interest" description="Disordered" evidence="1">
    <location>
        <begin position="261"/>
        <end position="289"/>
    </location>
</feature>
<feature type="domain" description="DUF7642" evidence="2">
    <location>
        <begin position="142"/>
        <end position="241"/>
    </location>
</feature>
<evidence type="ECO:0000256" key="1">
    <source>
        <dbReference type="SAM" id="MobiDB-lite"/>
    </source>
</evidence>
<dbReference type="AlphaFoldDB" id="A0AAD5NUJ9"/>
<name>A0AAD5NUJ9_ACENE</name>
<dbReference type="Proteomes" id="UP001064489">
    <property type="component" value="Chromosome 4"/>
</dbReference>
<accession>A0AAD5NUJ9</accession>
<evidence type="ECO:0000259" key="2">
    <source>
        <dbReference type="Pfam" id="PF24649"/>
    </source>
</evidence>
<dbReference type="PANTHER" id="PTHR35410:SF2">
    <property type="entry name" value="OS02G0640200 PROTEIN"/>
    <property type="match status" value="1"/>
</dbReference>
<proteinExistence type="predicted"/>
<evidence type="ECO:0000313" key="4">
    <source>
        <dbReference type="Proteomes" id="UP001064489"/>
    </source>
</evidence>
<dbReference type="PANTHER" id="PTHR35410">
    <property type="entry name" value="EXPRESSED PROTEIN"/>
    <property type="match status" value="1"/>
</dbReference>
<gene>
    <name evidence="3" type="ORF">LWI28_020759</name>
</gene>
<reference evidence="3" key="2">
    <citation type="submission" date="2023-02" db="EMBL/GenBank/DDBJ databases">
        <authorList>
            <person name="Swenson N.G."/>
            <person name="Wegrzyn J.L."/>
            <person name="Mcevoy S.L."/>
        </authorList>
    </citation>
    <scope>NUCLEOTIDE SEQUENCE</scope>
    <source>
        <strain evidence="3">91603</strain>
        <tissue evidence="3">Leaf</tissue>
    </source>
</reference>
<sequence length="330" mass="36995">MLNVIGHGETVPRKFICCVDYVDNRICLFTLTAWPNYTNPTVSFVALPRTPKYHNQNPRNKSAIFQRNSTNQSIRNNFPEMLMGHTDGLSERGSSKEQLLADPEVELDDDDNEAADNSQRILYAASFDELAINYIKRYVLQKDISSRKLYVTPTEIVYKISRPSFIPFWGMTTIEKHVPLSLVIDIIIEQGCLQSVYGIHTFRVESIAHGKASPVDELQVHGVANPGLLRKVIVTEAAKVIQDAGKNWKLNALTSEGESMSRIAPLSEGPAGWRSPSKSRKVLGSPYHASVERRSTVHSELLLQKLDEVDKSVKKIEFLLDKSQDSAEGN</sequence>